<feature type="non-terminal residue" evidence="1">
    <location>
        <position position="161"/>
    </location>
</feature>
<sequence>MEETREVNKNNGEKRRGNNRGEHKESKDRDYVQVLDSLRGRHRDYVQVLRQSAGRHRDYVQVLGQSAGDVTEDYVQVLLDSLRGRHRDYVQVLDSLRGRHRDYVQVLDSLRDVTETTSRSSQRRHVTALLFPTAAFNGTHRSVMAAEIEQEPGHGSTARPG</sequence>
<gene>
    <name evidence="1" type="ORF">GBF38_009439</name>
</gene>
<accession>A0ACB7F850</accession>
<protein>
    <submittedName>
        <fullName evidence="1">Uncharacterized protein</fullName>
    </submittedName>
</protein>
<keyword evidence="2" id="KW-1185">Reference proteome</keyword>
<comment type="caution">
    <text evidence="1">The sequence shown here is derived from an EMBL/GenBank/DDBJ whole genome shotgun (WGS) entry which is preliminary data.</text>
</comment>
<reference evidence="1" key="1">
    <citation type="submission" date="2020-04" db="EMBL/GenBank/DDBJ databases">
        <title>A chromosome-scale assembly and high-density genetic map of the yellow drum (Nibea albiflora) genome.</title>
        <authorList>
            <person name="Xu D."/>
            <person name="Zhang W."/>
            <person name="Chen R."/>
            <person name="Tan P."/>
            <person name="Wang L."/>
            <person name="Song H."/>
            <person name="Tian L."/>
            <person name="Zhu Q."/>
            <person name="Wang B."/>
        </authorList>
    </citation>
    <scope>NUCLEOTIDE SEQUENCE</scope>
    <source>
        <strain evidence="1">ZJHYS-2018</strain>
    </source>
</reference>
<evidence type="ECO:0000313" key="1">
    <source>
        <dbReference type="EMBL" id="KAG8010420.1"/>
    </source>
</evidence>
<proteinExistence type="predicted"/>
<organism evidence="1 2">
    <name type="scientific">Nibea albiflora</name>
    <name type="common">Yellow drum</name>
    <name type="synonym">Corvina albiflora</name>
    <dbReference type="NCBI Taxonomy" id="240163"/>
    <lineage>
        <taxon>Eukaryota</taxon>
        <taxon>Metazoa</taxon>
        <taxon>Chordata</taxon>
        <taxon>Craniata</taxon>
        <taxon>Vertebrata</taxon>
        <taxon>Euteleostomi</taxon>
        <taxon>Actinopterygii</taxon>
        <taxon>Neopterygii</taxon>
        <taxon>Teleostei</taxon>
        <taxon>Neoteleostei</taxon>
        <taxon>Acanthomorphata</taxon>
        <taxon>Eupercaria</taxon>
        <taxon>Sciaenidae</taxon>
        <taxon>Nibea</taxon>
    </lineage>
</organism>
<dbReference type="Proteomes" id="UP000805704">
    <property type="component" value="Chromosome 15"/>
</dbReference>
<evidence type="ECO:0000313" key="2">
    <source>
        <dbReference type="Proteomes" id="UP000805704"/>
    </source>
</evidence>
<dbReference type="EMBL" id="CM024803">
    <property type="protein sequence ID" value="KAG8010420.1"/>
    <property type="molecule type" value="Genomic_DNA"/>
</dbReference>
<name>A0ACB7F850_NIBAL</name>